<evidence type="ECO:0000313" key="1">
    <source>
        <dbReference type="EMBL" id="MBL3578372.1"/>
    </source>
</evidence>
<name>A0ABS1RFD8_9RHOB</name>
<dbReference type="RefSeq" id="WP_202241502.1">
    <property type="nucleotide sequence ID" value="NZ_JAESIM010000027.1"/>
</dbReference>
<comment type="caution">
    <text evidence="1">The sequence shown here is derived from an EMBL/GenBank/DDBJ whole genome shotgun (WGS) entry which is preliminary data.</text>
</comment>
<proteinExistence type="predicted"/>
<keyword evidence="2" id="KW-1185">Reference proteome</keyword>
<organism evidence="1 2">
    <name type="scientific">Rhodovulum visakhapatnamense</name>
    <dbReference type="NCBI Taxonomy" id="364297"/>
    <lineage>
        <taxon>Bacteria</taxon>
        <taxon>Pseudomonadati</taxon>
        <taxon>Pseudomonadota</taxon>
        <taxon>Alphaproteobacteria</taxon>
        <taxon>Rhodobacterales</taxon>
        <taxon>Paracoccaceae</taxon>
        <taxon>Rhodovulum</taxon>
    </lineage>
</organism>
<dbReference type="Proteomes" id="UP000635853">
    <property type="component" value="Unassembled WGS sequence"/>
</dbReference>
<accession>A0ABS1RFD8</accession>
<sequence>MIATSAPATADQSNRLECLRQLVDLDFVSFGSPNGPWTNAPYPIDYEIENHIDRAIETVSVNFRLFTQGREVPWIDKDIEQFIPGGVEPHERREIRVLLDAYGVADWPKPFRFELNLIDISDAAGRSFMLDFGQDGPCSAPPSPGLP</sequence>
<reference evidence="2" key="1">
    <citation type="submission" date="2021-01" db="EMBL/GenBank/DDBJ databases">
        <title>Draft genomes of Rhodovulum sulfidophilum.</title>
        <authorList>
            <person name="Guzman M.S."/>
        </authorList>
    </citation>
    <scope>NUCLEOTIDE SEQUENCE [LARGE SCALE GENOMIC DNA]</scope>
    <source>
        <strain evidence="2">AB19</strain>
    </source>
</reference>
<gene>
    <name evidence="1" type="ORF">JMJ92_09420</name>
</gene>
<dbReference type="EMBL" id="JAESIL010000033">
    <property type="protein sequence ID" value="MBL3578372.1"/>
    <property type="molecule type" value="Genomic_DNA"/>
</dbReference>
<protein>
    <submittedName>
        <fullName evidence="1">Uncharacterized protein</fullName>
    </submittedName>
</protein>
<evidence type="ECO:0000313" key="2">
    <source>
        <dbReference type="Proteomes" id="UP000635853"/>
    </source>
</evidence>